<protein>
    <submittedName>
        <fullName evidence="1">Uncharacterized protein</fullName>
    </submittedName>
</protein>
<keyword evidence="2" id="KW-1185">Reference proteome</keyword>
<gene>
    <name evidence="1" type="ORF">FRX31_023907</name>
</gene>
<dbReference type="EMBL" id="JABWDY010029187">
    <property type="protein sequence ID" value="KAF5186507.1"/>
    <property type="molecule type" value="Genomic_DNA"/>
</dbReference>
<accession>A0A7J6VP51</accession>
<organism evidence="1 2">
    <name type="scientific">Thalictrum thalictroides</name>
    <name type="common">Rue-anemone</name>
    <name type="synonym">Anemone thalictroides</name>
    <dbReference type="NCBI Taxonomy" id="46969"/>
    <lineage>
        <taxon>Eukaryota</taxon>
        <taxon>Viridiplantae</taxon>
        <taxon>Streptophyta</taxon>
        <taxon>Embryophyta</taxon>
        <taxon>Tracheophyta</taxon>
        <taxon>Spermatophyta</taxon>
        <taxon>Magnoliopsida</taxon>
        <taxon>Ranunculales</taxon>
        <taxon>Ranunculaceae</taxon>
        <taxon>Thalictroideae</taxon>
        <taxon>Thalictrum</taxon>
    </lineage>
</organism>
<reference evidence="1 2" key="1">
    <citation type="submission" date="2020-06" db="EMBL/GenBank/DDBJ databases">
        <title>Transcriptomic and genomic resources for Thalictrum thalictroides and T. hernandezii: Facilitating candidate gene discovery in an emerging model plant lineage.</title>
        <authorList>
            <person name="Arias T."/>
            <person name="Riano-Pachon D.M."/>
            <person name="Di Stilio V.S."/>
        </authorList>
    </citation>
    <scope>NUCLEOTIDE SEQUENCE [LARGE SCALE GENOMIC DNA]</scope>
    <source>
        <strain evidence="2">cv. WT478/WT964</strain>
        <tissue evidence="1">Leaves</tissue>
    </source>
</reference>
<proteinExistence type="predicted"/>
<sequence>MRNGFLEAMVKMVTKDKDKIEFTKEHPMYINAHGALGSEFAILGRTLNAPGDWWAGTTITLLDYITLNIQNLIYAKQFNKVSSIDSILY</sequence>
<name>A0A7J6VP51_THATH</name>
<dbReference type="AlphaFoldDB" id="A0A7J6VP51"/>
<evidence type="ECO:0000313" key="2">
    <source>
        <dbReference type="Proteomes" id="UP000554482"/>
    </source>
</evidence>
<comment type="caution">
    <text evidence="1">The sequence shown here is derived from an EMBL/GenBank/DDBJ whole genome shotgun (WGS) entry which is preliminary data.</text>
</comment>
<dbReference type="OrthoDB" id="2013475at2759"/>
<evidence type="ECO:0000313" key="1">
    <source>
        <dbReference type="EMBL" id="KAF5186507.1"/>
    </source>
</evidence>
<dbReference type="Proteomes" id="UP000554482">
    <property type="component" value="Unassembled WGS sequence"/>
</dbReference>